<dbReference type="EMBL" id="BKCJ010585065">
    <property type="protein sequence ID" value="GFB24965.1"/>
    <property type="molecule type" value="Genomic_DNA"/>
</dbReference>
<evidence type="ECO:0000313" key="2">
    <source>
        <dbReference type="EMBL" id="GFB24965.1"/>
    </source>
</evidence>
<gene>
    <name evidence="2" type="ORF">Tci_696936</name>
</gene>
<dbReference type="AlphaFoldDB" id="A0A699L671"/>
<protein>
    <submittedName>
        <fullName evidence="2">Uncharacterized protein</fullName>
    </submittedName>
</protein>
<organism evidence="2">
    <name type="scientific">Tanacetum cinerariifolium</name>
    <name type="common">Dalmatian daisy</name>
    <name type="synonym">Chrysanthemum cinerariifolium</name>
    <dbReference type="NCBI Taxonomy" id="118510"/>
    <lineage>
        <taxon>Eukaryota</taxon>
        <taxon>Viridiplantae</taxon>
        <taxon>Streptophyta</taxon>
        <taxon>Embryophyta</taxon>
        <taxon>Tracheophyta</taxon>
        <taxon>Spermatophyta</taxon>
        <taxon>Magnoliopsida</taxon>
        <taxon>eudicotyledons</taxon>
        <taxon>Gunneridae</taxon>
        <taxon>Pentapetalae</taxon>
        <taxon>asterids</taxon>
        <taxon>campanulids</taxon>
        <taxon>Asterales</taxon>
        <taxon>Asteraceae</taxon>
        <taxon>Asteroideae</taxon>
        <taxon>Anthemideae</taxon>
        <taxon>Anthemidinae</taxon>
        <taxon>Tanacetum</taxon>
    </lineage>
</organism>
<sequence>MYITFVYVVIELDNGLRDNEIEDFLNLSYATYALDGIRMRKWEEHDGDKDKENGSSFKRRDELLEMQHKGRTL</sequence>
<evidence type="ECO:0000256" key="1">
    <source>
        <dbReference type="SAM" id="MobiDB-lite"/>
    </source>
</evidence>
<comment type="caution">
    <text evidence="2">The sequence shown here is derived from an EMBL/GenBank/DDBJ whole genome shotgun (WGS) entry which is preliminary data.</text>
</comment>
<accession>A0A699L671</accession>
<name>A0A699L671_TANCI</name>
<proteinExistence type="predicted"/>
<feature type="region of interest" description="Disordered" evidence="1">
    <location>
        <begin position="45"/>
        <end position="73"/>
    </location>
</feature>
<reference evidence="2" key="1">
    <citation type="journal article" date="2019" name="Sci. Rep.">
        <title>Draft genome of Tanacetum cinerariifolium, the natural source of mosquito coil.</title>
        <authorList>
            <person name="Yamashiro T."/>
            <person name="Shiraishi A."/>
            <person name="Satake H."/>
            <person name="Nakayama K."/>
        </authorList>
    </citation>
    <scope>NUCLEOTIDE SEQUENCE</scope>
</reference>